<gene>
    <name evidence="2" type="ORF">EJ03DRAFT_343808</name>
</gene>
<evidence type="ECO:0000259" key="1">
    <source>
        <dbReference type="Pfam" id="PF14737"/>
    </source>
</evidence>
<name>A0A6G1L854_9PEZI</name>
<accession>A0A6G1L854</accession>
<proteinExistence type="predicted"/>
<feature type="domain" description="DUF4470" evidence="1">
    <location>
        <begin position="39"/>
        <end position="134"/>
    </location>
</feature>
<reference evidence="2" key="1">
    <citation type="journal article" date="2020" name="Stud. Mycol.">
        <title>101 Dothideomycetes genomes: a test case for predicting lifestyles and emergence of pathogens.</title>
        <authorList>
            <person name="Haridas S."/>
            <person name="Albert R."/>
            <person name="Binder M."/>
            <person name="Bloem J."/>
            <person name="Labutti K."/>
            <person name="Salamov A."/>
            <person name="Andreopoulos B."/>
            <person name="Baker S."/>
            <person name="Barry K."/>
            <person name="Bills G."/>
            <person name="Bluhm B."/>
            <person name="Cannon C."/>
            <person name="Castanera R."/>
            <person name="Culley D."/>
            <person name="Daum C."/>
            <person name="Ezra D."/>
            <person name="Gonzalez J."/>
            <person name="Henrissat B."/>
            <person name="Kuo A."/>
            <person name="Liang C."/>
            <person name="Lipzen A."/>
            <person name="Lutzoni F."/>
            <person name="Magnuson J."/>
            <person name="Mondo S."/>
            <person name="Nolan M."/>
            <person name="Ohm R."/>
            <person name="Pangilinan J."/>
            <person name="Park H.-J."/>
            <person name="Ramirez L."/>
            <person name="Alfaro M."/>
            <person name="Sun H."/>
            <person name="Tritt A."/>
            <person name="Yoshinaga Y."/>
            <person name="Zwiers L.-H."/>
            <person name="Turgeon B."/>
            <person name="Goodwin S."/>
            <person name="Spatafora J."/>
            <person name="Crous P."/>
            <person name="Grigoriev I."/>
        </authorList>
    </citation>
    <scope>NUCLEOTIDE SEQUENCE</scope>
    <source>
        <strain evidence="2">CBS 116005</strain>
    </source>
</reference>
<evidence type="ECO:0000313" key="2">
    <source>
        <dbReference type="EMBL" id="KAF2768772.1"/>
    </source>
</evidence>
<dbReference type="InterPro" id="IPR027974">
    <property type="entry name" value="DUF4470"/>
</dbReference>
<organism evidence="2 3">
    <name type="scientific">Teratosphaeria nubilosa</name>
    <dbReference type="NCBI Taxonomy" id="161662"/>
    <lineage>
        <taxon>Eukaryota</taxon>
        <taxon>Fungi</taxon>
        <taxon>Dikarya</taxon>
        <taxon>Ascomycota</taxon>
        <taxon>Pezizomycotina</taxon>
        <taxon>Dothideomycetes</taxon>
        <taxon>Dothideomycetidae</taxon>
        <taxon>Mycosphaerellales</taxon>
        <taxon>Teratosphaeriaceae</taxon>
        <taxon>Teratosphaeria</taxon>
    </lineage>
</organism>
<keyword evidence="3" id="KW-1185">Reference proteome</keyword>
<dbReference type="Proteomes" id="UP000799436">
    <property type="component" value="Unassembled WGS sequence"/>
</dbReference>
<protein>
    <recommendedName>
        <fullName evidence="1">DUF4470 domain-containing protein</fullName>
    </recommendedName>
</protein>
<dbReference type="Pfam" id="PF14737">
    <property type="entry name" value="DUF4470"/>
    <property type="match status" value="1"/>
</dbReference>
<sequence>MTGSDEQEGGICAGCQGPGHLQCKNCLLVLPFGTVQKFLWGSVPALDVLKLKVNEGLAYEKELKLLFAASGDLRNVVRIITALPAGYDKPLSITMNDRETTVVARNVILLLLCMTVSDTFEAVDCMLHLWYSATVKQAHLDILHTRVRGLLQDICDKIRSKKAGAVLGKTWHFGERTVRLVLTKEQWLSVLAHCDVPDGLSAHKAREIRCAITMAPSRRDFRERHFFAMPPQHRLSSYRFREDGNLIQFGQSTEPFDVPNSTFFQISEWPMKDAADPLDGWSLSEVLKLQGGAAKNDIYGKLHHYLANISDAGYLGMEKTAYHLGRLLQHQTENPHATLIALFLNIEEIVTVADQEQFMEKELGLALKYSPFKAITKSPYDADLLKLKSAHALVRNYDLLFKRYMERLHFKDIVEVSGLARKEPHMIVEKWPMRLKLRAGQPGAKEEFDLLLGSGQTGCERYVDEWVRK</sequence>
<dbReference type="AlphaFoldDB" id="A0A6G1L854"/>
<dbReference type="OrthoDB" id="5282002at2759"/>
<evidence type="ECO:0000313" key="3">
    <source>
        <dbReference type="Proteomes" id="UP000799436"/>
    </source>
</evidence>
<dbReference type="EMBL" id="ML995841">
    <property type="protein sequence ID" value="KAF2768772.1"/>
    <property type="molecule type" value="Genomic_DNA"/>
</dbReference>